<feature type="region of interest" description="Disordered" evidence="1">
    <location>
        <begin position="27"/>
        <end position="56"/>
    </location>
</feature>
<gene>
    <name evidence="2" type="ORF">NHU_02140</name>
</gene>
<name>A0A0D6B3M0_RHOSU</name>
<proteinExistence type="predicted"/>
<sequence>MTEDSMTPRPVSLILCATALVAACQSTTTAREAAQPAPQGRSAETETETPPEYLPCRDLEQALSMSDARMRRLNSRDMSSEATYLRDRNKRLIARAYECRRPS</sequence>
<evidence type="ECO:0000313" key="2">
    <source>
        <dbReference type="EMBL" id="BAQ69294.1"/>
    </source>
</evidence>
<dbReference type="AlphaFoldDB" id="A0A0D6B3M0"/>
<dbReference type="PATRIC" id="fig|35806.4.peg.2203"/>
<evidence type="ECO:0000256" key="1">
    <source>
        <dbReference type="SAM" id="MobiDB-lite"/>
    </source>
</evidence>
<organism evidence="2 3">
    <name type="scientific">Rhodovulum sulfidophilum</name>
    <name type="common">Rhodobacter sulfidophilus</name>
    <dbReference type="NCBI Taxonomy" id="35806"/>
    <lineage>
        <taxon>Bacteria</taxon>
        <taxon>Pseudomonadati</taxon>
        <taxon>Pseudomonadota</taxon>
        <taxon>Alphaproteobacteria</taxon>
        <taxon>Rhodobacterales</taxon>
        <taxon>Paracoccaceae</taxon>
        <taxon>Rhodovulum</taxon>
    </lineage>
</organism>
<evidence type="ECO:0000313" key="3">
    <source>
        <dbReference type="Proteomes" id="UP000064912"/>
    </source>
</evidence>
<accession>A0A0D6B3M0</accession>
<protein>
    <submittedName>
        <fullName evidence="2">Uncharacterized protein</fullName>
    </submittedName>
</protein>
<dbReference type="KEGG" id="rsu:NHU_02140"/>
<dbReference type="EMBL" id="AP014800">
    <property type="protein sequence ID" value="BAQ69294.1"/>
    <property type="molecule type" value="Genomic_DNA"/>
</dbReference>
<reference evidence="2 3" key="1">
    <citation type="submission" date="2015-02" db="EMBL/GenBank/DDBJ databases">
        <title>Genome sequene of Rhodovulum sulfidophilum DSM 2351.</title>
        <authorList>
            <person name="Nagao N."/>
        </authorList>
    </citation>
    <scope>NUCLEOTIDE SEQUENCE [LARGE SCALE GENOMIC DNA]</scope>
    <source>
        <strain evidence="2 3">DSM 2351</strain>
    </source>
</reference>
<dbReference type="Proteomes" id="UP000064912">
    <property type="component" value="Chromosome"/>
</dbReference>